<dbReference type="AlphaFoldDB" id="A0A1B2E608"/>
<proteinExistence type="predicted"/>
<feature type="domain" description="DinB-like" evidence="1">
    <location>
        <begin position="12"/>
        <end position="145"/>
    </location>
</feature>
<accession>A0A1B2E608</accession>
<sequence>MQALDRLKSLITEVTELVEAMNEEAFTRKPSIAKWSKQEILGHLCDSALNNHQRFVRFLLSDKPIHIQGYTQDDWVRLQGYQDQYQPGEVLTLWRELNRMIVRVMQQAGEADFRKKGILDDGTEVTLAWLFDDYIEHMIHHKKQLEA</sequence>
<dbReference type="Pfam" id="PF12867">
    <property type="entry name" value="DinB_2"/>
    <property type="match status" value="1"/>
</dbReference>
<dbReference type="RefSeq" id="WP_099479031.1">
    <property type="nucleotide sequence ID" value="NZ_CP016809.1"/>
</dbReference>
<gene>
    <name evidence="2" type="ORF">BBD41_23670</name>
</gene>
<dbReference type="InterPro" id="IPR024775">
    <property type="entry name" value="DinB-like"/>
</dbReference>
<protein>
    <recommendedName>
        <fullName evidence="1">DinB-like domain-containing protein</fullName>
    </recommendedName>
</protein>
<organism evidence="2">
    <name type="scientific">Paenibacillus ihbetae</name>
    <dbReference type="NCBI Taxonomy" id="1870820"/>
    <lineage>
        <taxon>Bacteria</taxon>
        <taxon>Bacillati</taxon>
        <taxon>Bacillota</taxon>
        <taxon>Bacilli</taxon>
        <taxon>Bacillales</taxon>
        <taxon>Paenibacillaceae</taxon>
        <taxon>Paenibacillus</taxon>
    </lineage>
</organism>
<evidence type="ECO:0000259" key="1">
    <source>
        <dbReference type="Pfam" id="PF12867"/>
    </source>
</evidence>
<dbReference type="InterPro" id="IPR034660">
    <property type="entry name" value="DinB/YfiT-like"/>
</dbReference>
<dbReference type="EMBL" id="CP016809">
    <property type="protein sequence ID" value="ANY75332.1"/>
    <property type="molecule type" value="Genomic_DNA"/>
</dbReference>
<dbReference type="SUPFAM" id="SSF109854">
    <property type="entry name" value="DinB/YfiT-like putative metalloenzymes"/>
    <property type="match status" value="1"/>
</dbReference>
<dbReference type="Gene3D" id="1.20.120.450">
    <property type="entry name" value="dinb family like domain"/>
    <property type="match status" value="1"/>
</dbReference>
<name>A0A1B2E608_9BACL</name>
<reference evidence="2" key="1">
    <citation type="submission" date="2016-08" db="EMBL/GenBank/DDBJ databases">
        <title>Complete Genome Seqeunce of Paenibacillus sp. nov. IHBB 9852 from high altitute lake of Indian trans-Himalayas.</title>
        <authorList>
            <person name="Kiran S."/>
            <person name="Swarnkar M.K."/>
            <person name="Rana A."/>
            <person name="Tewari R."/>
            <person name="Gulati A."/>
        </authorList>
    </citation>
    <scope>NUCLEOTIDE SEQUENCE [LARGE SCALE GENOMIC DNA]</scope>
    <source>
        <strain evidence="2">IHBB 9852</strain>
    </source>
</reference>
<dbReference type="KEGG" id="pib:BBD41_23670"/>
<evidence type="ECO:0000313" key="2">
    <source>
        <dbReference type="EMBL" id="ANY75332.1"/>
    </source>
</evidence>